<dbReference type="InterPro" id="IPR001460">
    <property type="entry name" value="PCN-bd_Tpept"/>
</dbReference>
<protein>
    <submittedName>
        <fullName evidence="7">Penicillin-binding protein 2</fullName>
    </submittedName>
</protein>
<dbReference type="InterPro" id="IPR050515">
    <property type="entry name" value="Beta-lactam/transpept"/>
</dbReference>
<evidence type="ECO:0000256" key="3">
    <source>
        <dbReference type="ARBA" id="ARBA00023136"/>
    </source>
</evidence>
<dbReference type="SUPFAM" id="SSF56519">
    <property type="entry name" value="Penicillin binding protein dimerisation domain"/>
    <property type="match status" value="1"/>
</dbReference>
<keyword evidence="8" id="KW-1185">Reference proteome</keyword>
<feature type="domain" description="Penicillin-binding protein dimerisation" evidence="6">
    <location>
        <begin position="86"/>
        <end position="190"/>
    </location>
</feature>
<reference evidence="7" key="1">
    <citation type="submission" date="2023-07" db="EMBL/GenBank/DDBJ databases">
        <title>Brevundimonas soil sp. nov., isolated from the soil of chemical plant.</title>
        <authorList>
            <person name="Wu N."/>
        </authorList>
    </citation>
    <scope>NUCLEOTIDE SEQUENCE</scope>
    <source>
        <strain evidence="7">XZ-24</strain>
    </source>
</reference>
<dbReference type="InterPro" id="IPR036138">
    <property type="entry name" value="PBP_dimer_sf"/>
</dbReference>
<proteinExistence type="predicted"/>
<comment type="caution">
    <text evidence="7">The sequence shown here is derived from an EMBL/GenBank/DDBJ whole genome shotgun (WGS) entry which is preliminary data.</text>
</comment>
<gene>
    <name evidence="7" type="ORF">Q0812_09940</name>
</gene>
<dbReference type="PANTHER" id="PTHR30627:SF1">
    <property type="entry name" value="PEPTIDOGLYCAN D,D-TRANSPEPTIDASE FTSI"/>
    <property type="match status" value="1"/>
</dbReference>
<keyword evidence="3 4" id="KW-0472">Membrane</keyword>
<dbReference type="Pfam" id="PF00905">
    <property type="entry name" value="Transpeptidase"/>
    <property type="match status" value="1"/>
</dbReference>
<feature type="domain" description="Penicillin-binding protein transpeptidase" evidence="5">
    <location>
        <begin position="250"/>
        <end position="532"/>
    </location>
</feature>
<comment type="subcellular location">
    <subcellularLocation>
        <location evidence="1">Membrane</location>
    </subcellularLocation>
</comment>
<name>A0ABT8SNQ5_9CAUL</name>
<evidence type="ECO:0000259" key="5">
    <source>
        <dbReference type="Pfam" id="PF00905"/>
    </source>
</evidence>
<keyword evidence="2" id="KW-0645">Protease</keyword>
<evidence type="ECO:0000313" key="7">
    <source>
        <dbReference type="EMBL" id="MDO1559745.1"/>
    </source>
</evidence>
<evidence type="ECO:0000259" key="6">
    <source>
        <dbReference type="Pfam" id="PF03717"/>
    </source>
</evidence>
<dbReference type="Gene3D" id="3.30.450.330">
    <property type="match status" value="1"/>
</dbReference>
<dbReference type="EMBL" id="JAUKTR010000004">
    <property type="protein sequence ID" value="MDO1559745.1"/>
    <property type="molecule type" value="Genomic_DNA"/>
</dbReference>
<dbReference type="Proteomes" id="UP001169063">
    <property type="component" value="Unassembled WGS sequence"/>
</dbReference>
<dbReference type="RefSeq" id="WP_302110179.1">
    <property type="nucleotide sequence ID" value="NZ_JAUKTR010000004.1"/>
</dbReference>
<evidence type="ECO:0000256" key="4">
    <source>
        <dbReference type="SAM" id="Phobius"/>
    </source>
</evidence>
<evidence type="ECO:0000313" key="8">
    <source>
        <dbReference type="Proteomes" id="UP001169063"/>
    </source>
</evidence>
<accession>A0ABT8SNQ5</accession>
<dbReference type="PANTHER" id="PTHR30627">
    <property type="entry name" value="PEPTIDOGLYCAN D,D-TRANSPEPTIDASE"/>
    <property type="match status" value="1"/>
</dbReference>
<evidence type="ECO:0000256" key="2">
    <source>
        <dbReference type="ARBA" id="ARBA00022645"/>
    </source>
</evidence>
<dbReference type="Gene3D" id="3.90.1310.10">
    <property type="entry name" value="Penicillin-binding protein 2a (Domain 2)"/>
    <property type="match status" value="1"/>
</dbReference>
<organism evidence="7 8">
    <name type="scientific">Peiella sedimenti</name>
    <dbReference type="NCBI Taxonomy" id="3061083"/>
    <lineage>
        <taxon>Bacteria</taxon>
        <taxon>Pseudomonadati</taxon>
        <taxon>Pseudomonadota</taxon>
        <taxon>Alphaproteobacteria</taxon>
        <taxon>Caulobacterales</taxon>
        <taxon>Caulobacteraceae</taxon>
        <taxon>Peiella</taxon>
    </lineage>
</organism>
<feature type="transmembrane region" description="Helical" evidence="4">
    <location>
        <begin position="47"/>
        <end position="70"/>
    </location>
</feature>
<dbReference type="Pfam" id="PF03717">
    <property type="entry name" value="PBP_dimer"/>
    <property type="match status" value="1"/>
</dbReference>
<sequence length="582" mass="62129">MKAPIHSRPRLNLPSFHWLTDRVWRVEHAFERAKAADRPEEDTRVRIFIVMAAFCAVFVALSLGAARAALFSGEGEGRSAALAAGPGRADLVDRNGLLLAGDLTHYGLYVDPGELWDAVQVRRALVQALPDKDLKRLDRVLAGGRRGFVIGGLTPQERERVHALALGGVTFEPEPRRAYPLGESAAHLIGFSDTGGRGLAGAEKAFDEQIRAAGRDGQAFPLSVDLRIQAVLESELAAAAMDQQAIGGVGIVTNARTGEILAMASWPSFDPNHIGESPPEARLNRAAASVFEMGSTFKTFTIAAGLDAGAARPDSVFDATQPLRMGNRLIHDFHAENRAMTLEDVFIHSSNIGTARLALTLGEDVMVGYFRRLGLLEAAPIELAESARPLLPRAWNDSNLASASFGHAIMVSPLQVVAAMGAVANGGVYVPLTLRRLDRGPEGRRVIAETTSRQMLDLLRANALRGSGTRANPPGLRVGGKTGSAEKVINGRYDRTRGVSSYAAVFPTDGPPTTDRYVVLILLDEPHGSAASFGLRTAGFTAAPAAGRVIDRIAPFVNVQRREEIAPPAPMPVAEEPTGGVR</sequence>
<dbReference type="Gene3D" id="3.40.710.10">
    <property type="entry name" value="DD-peptidase/beta-lactamase superfamily"/>
    <property type="match status" value="1"/>
</dbReference>
<dbReference type="SUPFAM" id="SSF56601">
    <property type="entry name" value="beta-lactamase/transpeptidase-like"/>
    <property type="match status" value="1"/>
</dbReference>
<keyword evidence="4" id="KW-0812">Transmembrane</keyword>
<dbReference type="InterPro" id="IPR005311">
    <property type="entry name" value="PBP_dimer"/>
</dbReference>
<dbReference type="InterPro" id="IPR012338">
    <property type="entry name" value="Beta-lactam/transpept-like"/>
</dbReference>
<keyword evidence="2" id="KW-0378">Hydrolase</keyword>
<keyword evidence="2" id="KW-0121">Carboxypeptidase</keyword>
<keyword evidence="4" id="KW-1133">Transmembrane helix</keyword>
<evidence type="ECO:0000256" key="1">
    <source>
        <dbReference type="ARBA" id="ARBA00004370"/>
    </source>
</evidence>